<reference evidence="12 13" key="1">
    <citation type="submission" date="2022-03" db="EMBL/GenBank/DDBJ databases">
        <title>Ignatzschineria rhizosphaerae HR5S32.</title>
        <authorList>
            <person name="Sun J.Q."/>
            <person name="Feng J.Y."/>
        </authorList>
    </citation>
    <scope>NUCLEOTIDE SEQUENCE [LARGE SCALE GENOMIC DNA]</scope>
    <source>
        <strain evidence="12 13">HR5S32</strain>
    </source>
</reference>
<dbReference type="SUPFAM" id="SSF47364">
    <property type="entry name" value="Domain of the SRP/SRP receptor G-proteins"/>
    <property type="match status" value="1"/>
</dbReference>
<feature type="region of interest" description="Disordered" evidence="10">
    <location>
        <begin position="80"/>
        <end position="157"/>
    </location>
</feature>
<evidence type="ECO:0000256" key="6">
    <source>
        <dbReference type="ARBA" id="ARBA00023136"/>
    </source>
</evidence>
<dbReference type="PANTHER" id="PTHR43134">
    <property type="entry name" value="SIGNAL RECOGNITION PARTICLE RECEPTOR SUBUNIT ALPHA"/>
    <property type="match status" value="1"/>
</dbReference>
<dbReference type="InterPro" id="IPR003593">
    <property type="entry name" value="AAA+_ATPase"/>
</dbReference>
<dbReference type="HAMAP" id="MF_00920">
    <property type="entry name" value="FtsY"/>
    <property type="match status" value="1"/>
</dbReference>
<evidence type="ECO:0000256" key="10">
    <source>
        <dbReference type="SAM" id="MobiDB-lite"/>
    </source>
</evidence>
<keyword evidence="4 9" id="KW-0378">Hydrolase</keyword>
<comment type="catalytic activity">
    <reaction evidence="8 9">
        <text>GTP + H2O = GDP + phosphate + H(+)</text>
        <dbReference type="Rhea" id="RHEA:19669"/>
        <dbReference type="ChEBI" id="CHEBI:15377"/>
        <dbReference type="ChEBI" id="CHEBI:15378"/>
        <dbReference type="ChEBI" id="CHEBI:37565"/>
        <dbReference type="ChEBI" id="CHEBI:43474"/>
        <dbReference type="ChEBI" id="CHEBI:58189"/>
        <dbReference type="EC" id="3.6.5.4"/>
    </reaction>
</comment>
<dbReference type="Gene3D" id="3.40.50.300">
    <property type="entry name" value="P-loop containing nucleotide triphosphate hydrolases"/>
    <property type="match status" value="1"/>
</dbReference>
<dbReference type="SMART" id="SM00382">
    <property type="entry name" value="AAA"/>
    <property type="match status" value="1"/>
</dbReference>
<dbReference type="RefSeq" id="WP_242150825.1">
    <property type="nucleotide sequence ID" value="NZ_CP093379.1"/>
</dbReference>
<accession>A0ABY3X1F9</accession>
<name>A0ABY3X1F9_9GAMM</name>
<feature type="compositionally biased region" description="Basic and acidic residues" evidence="10">
    <location>
        <begin position="115"/>
        <end position="129"/>
    </location>
</feature>
<gene>
    <name evidence="9 12" type="primary">ftsY</name>
    <name evidence="12" type="ORF">MMG00_02350</name>
</gene>
<dbReference type="CDD" id="cd17874">
    <property type="entry name" value="FtsY"/>
    <property type="match status" value="1"/>
</dbReference>
<dbReference type="SMART" id="SM00962">
    <property type="entry name" value="SRP54"/>
    <property type="match status" value="1"/>
</dbReference>
<organism evidence="12 13">
    <name type="scientific">Ignatzschineria rhizosphaerae</name>
    <dbReference type="NCBI Taxonomy" id="2923279"/>
    <lineage>
        <taxon>Bacteria</taxon>
        <taxon>Pseudomonadati</taxon>
        <taxon>Pseudomonadota</taxon>
        <taxon>Gammaproteobacteria</taxon>
        <taxon>Cardiobacteriales</taxon>
        <taxon>Ignatzschineriaceae</taxon>
        <taxon>Ignatzschineria</taxon>
    </lineage>
</organism>
<feature type="domain" description="SRP54-type proteins GTP-binding" evidence="11">
    <location>
        <begin position="554"/>
        <end position="567"/>
    </location>
</feature>
<dbReference type="InterPro" id="IPR042101">
    <property type="entry name" value="SRP54_N_sf"/>
</dbReference>
<protein>
    <recommendedName>
        <fullName evidence="9">Signal recognition particle receptor FtsY</fullName>
        <shortName evidence="9">SRP receptor</shortName>
        <ecNumber evidence="9">3.6.5.4</ecNumber>
    </recommendedName>
</protein>
<feature type="region of interest" description="Disordered" evidence="10">
    <location>
        <begin position="1"/>
        <end position="62"/>
    </location>
</feature>
<keyword evidence="6 9" id="KW-0472">Membrane</keyword>
<dbReference type="Pfam" id="PF02881">
    <property type="entry name" value="SRP54_N"/>
    <property type="match status" value="1"/>
</dbReference>
<dbReference type="InterPro" id="IPR036225">
    <property type="entry name" value="SRP/SRP_N"/>
</dbReference>
<feature type="binding site" evidence="9">
    <location>
        <begin position="533"/>
        <end position="536"/>
    </location>
    <ligand>
        <name>GTP</name>
        <dbReference type="ChEBI" id="CHEBI:37565"/>
    </ligand>
</feature>
<evidence type="ECO:0000256" key="5">
    <source>
        <dbReference type="ARBA" id="ARBA00023134"/>
    </source>
</evidence>
<dbReference type="Proteomes" id="UP000829542">
    <property type="component" value="Chromosome"/>
</dbReference>
<dbReference type="PROSITE" id="PS00300">
    <property type="entry name" value="SRP54"/>
    <property type="match status" value="1"/>
</dbReference>
<dbReference type="InterPro" id="IPR013822">
    <property type="entry name" value="Signal_recog_particl_SRP54_hlx"/>
</dbReference>
<dbReference type="SMART" id="SM00963">
    <property type="entry name" value="SRP54_N"/>
    <property type="match status" value="1"/>
</dbReference>
<keyword evidence="1 9" id="KW-1003">Cell membrane</keyword>
<evidence type="ECO:0000256" key="9">
    <source>
        <dbReference type="HAMAP-Rule" id="MF_00920"/>
    </source>
</evidence>
<keyword evidence="5 9" id="KW-0342">GTP-binding</keyword>
<dbReference type="SUPFAM" id="SSF52540">
    <property type="entry name" value="P-loop containing nucleoside triphosphate hydrolases"/>
    <property type="match status" value="1"/>
</dbReference>
<keyword evidence="2 9" id="KW-0963">Cytoplasm</keyword>
<dbReference type="InterPro" id="IPR000897">
    <property type="entry name" value="SRP54_GTPase_dom"/>
</dbReference>
<feature type="compositionally biased region" description="Acidic residues" evidence="10">
    <location>
        <begin position="146"/>
        <end position="157"/>
    </location>
</feature>
<dbReference type="PANTHER" id="PTHR43134:SF1">
    <property type="entry name" value="SIGNAL RECOGNITION PARTICLE RECEPTOR SUBUNIT ALPHA"/>
    <property type="match status" value="1"/>
</dbReference>
<proteinExistence type="inferred from homology"/>
<comment type="subunit">
    <text evidence="9">Part of the signal recognition particle protein translocation system, which is composed of SRP and FtsY. SRP is a ribonucleoprotein composed of Ffh and a 4.5S RNA molecule.</text>
</comment>
<feature type="binding site" evidence="9">
    <location>
        <begin position="469"/>
        <end position="473"/>
    </location>
    <ligand>
        <name>GTP</name>
        <dbReference type="ChEBI" id="CHEBI:37565"/>
    </ligand>
</feature>
<sequence length="585" mass="63826">MAEKKKSWFGRLFGGKKDDAPAITETPDVTPESVDSDKIETSEEAVSVSSESPATPQEPTTIKEEIVHVAETVVEAVKEEIHESFTREHHEESSDETLDNTNETEAKTLQPQHGFVEEIAHDAKTEVDAAKSASSTLEESTKTSEPEAEIIIENEEEAPTIVVEVPSSTVEIEKAINTEDSIAESATDTIEESVIKAIPEVEETIVDAQVSSEPTISEPIINKPIADEEVIEEVADIEVIADEPVAEEIEKKEITSEEVTTDVATETIETQEKPEKKAGFFARLSSKLSKTRNNLTEGIADLFLGKKEISEEILEELETRLLMADVGIKVTDQMLTSIRDSVSRKSLSNVDELFAALKVQMKDILEPVSKPLVIDSNHKPYVILMIGVNGVGKTTTIGKLAKKFQAEGKSVMLAAGDTFRAAAVEQLEIWGERNKIPVISQKEGADPASVIFDAMESAKARKMDILIADTAGRLHTDSGLMQELAKINRVIKRHDETAPHEVMLVVDASTGQNALNQARQFNTTVPLSGITFTKLDGTAKGGIIFAIAEELNIPIRFIGVGESIDDLRPFNADEFVDALISTEKA</sequence>
<evidence type="ECO:0000256" key="7">
    <source>
        <dbReference type="ARBA" id="ARBA00023170"/>
    </source>
</evidence>
<feature type="binding site" evidence="9">
    <location>
        <begin position="387"/>
        <end position="394"/>
    </location>
    <ligand>
        <name>GTP</name>
        <dbReference type="ChEBI" id="CHEBI:37565"/>
    </ligand>
</feature>
<keyword evidence="3 9" id="KW-0547">Nucleotide-binding</keyword>
<comment type="similarity">
    <text evidence="9">Belongs to the GTP-binding SRP family. FtsY subfamily.</text>
</comment>
<dbReference type="InterPro" id="IPR004390">
    <property type="entry name" value="SR_rcpt_FtsY"/>
</dbReference>
<comment type="function">
    <text evidence="9">Involved in targeting and insertion of nascent membrane proteins into the cytoplasmic membrane. Acts as a receptor for the complex formed by the signal recognition particle (SRP) and the ribosome-nascent chain (RNC). Interaction with SRP-RNC leads to the transfer of the RNC complex to the Sec translocase for insertion into the membrane, the hydrolysis of GTP by both Ffh and FtsY, and the dissociation of the SRP-FtsY complex into the individual components.</text>
</comment>
<evidence type="ECO:0000313" key="13">
    <source>
        <dbReference type="Proteomes" id="UP000829542"/>
    </source>
</evidence>
<dbReference type="Pfam" id="PF00448">
    <property type="entry name" value="SRP54"/>
    <property type="match status" value="1"/>
</dbReference>
<dbReference type="InterPro" id="IPR027417">
    <property type="entry name" value="P-loop_NTPase"/>
</dbReference>
<evidence type="ECO:0000256" key="3">
    <source>
        <dbReference type="ARBA" id="ARBA00022741"/>
    </source>
</evidence>
<comment type="subcellular location">
    <subcellularLocation>
        <location evidence="9">Cell membrane</location>
        <topology evidence="9">Peripheral membrane protein</topology>
        <orientation evidence="9">Cytoplasmic side</orientation>
    </subcellularLocation>
    <subcellularLocation>
        <location evidence="9">Cytoplasm</location>
    </subcellularLocation>
</comment>
<evidence type="ECO:0000256" key="4">
    <source>
        <dbReference type="ARBA" id="ARBA00022801"/>
    </source>
</evidence>
<dbReference type="EC" id="3.6.5.4" evidence="9"/>
<dbReference type="NCBIfam" id="TIGR00064">
    <property type="entry name" value="ftsY"/>
    <property type="match status" value="1"/>
</dbReference>
<evidence type="ECO:0000313" key="12">
    <source>
        <dbReference type="EMBL" id="UNM96717.1"/>
    </source>
</evidence>
<feature type="compositionally biased region" description="Low complexity" evidence="10">
    <location>
        <begin position="44"/>
        <end position="55"/>
    </location>
</feature>
<evidence type="ECO:0000256" key="8">
    <source>
        <dbReference type="ARBA" id="ARBA00048027"/>
    </source>
</evidence>
<keyword evidence="13" id="KW-1185">Reference proteome</keyword>
<evidence type="ECO:0000256" key="1">
    <source>
        <dbReference type="ARBA" id="ARBA00022475"/>
    </source>
</evidence>
<evidence type="ECO:0000259" key="11">
    <source>
        <dbReference type="PROSITE" id="PS00300"/>
    </source>
</evidence>
<dbReference type="Gene3D" id="1.20.120.140">
    <property type="entry name" value="Signal recognition particle SRP54, nucleotide-binding domain"/>
    <property type="match status" value="1"/>
</dbReference>
<feature type="compositionally biased region" description="Polar residues" evidence="10">
    <location>
        <begin position="99"/>
        <end position="111"/>
    </location>
</feature>
<dbReference type="EMBL" id="CP093379">
    <property type="protein sequence ID" value="UNM96717.1"/>
    <property type="molecule type" value="Genomic_DNA"/>
</dbReference>
<feature type="compositionally biased region" description="Basic and acidic residues" evidence="10">
    <location>
        <begin position="80"/>
        <end position="92"/>
    </location>
</feature>
<evidence type="ECO:0000256" key="2">
    <source>
        <dbReference type="ARBA" id="ARBA00022490"/>
    </source>
</evidence>
<keyword evidence="7 9" id="KW-0675">Receptor</keyword>